<reference evidence="2 3" key="1">
    <citation type="submission" date="2013-09" db="EMBL/GenBank/DDBJ databases">
        <authorList>
            <person name="Zeng Z."/>
            <person name="Chen C."/>
        </authorList>
    </citation>
    <scope>NUCLEOTIDE SEQUENCE [LARGE SCALE GENOMIC DNA]</scope>
    <source>
        <strain evidence="2 3">WB 4.1-42</strain>
    </source>
</reference>
<gene>
    <name evidence="2" type="ORF">Q766_14500</name>
</gene>
<protein>
    <recommendedName>
        <fullName evidence="4">TonB-dependent receptor</fullName>
    </recommendedName>
</protein>
<evidence type="ECO:0000313" key="2">
    <source>
        <dbReference type="EMBL" id="KGO92100.1"/>
    </source>
</evidence>
<organism evidence="2 3">
    <name type="scientific">Flavobacterium subsaxonicum WB 4.1-42 = DSM 21790</name>
    <dbReference type="NCBI Taxonomy" id="1121898"/>
    <lineage>
        <taxon>Bacteria</taxon>
        <taxon>Pseudomonadati</taxon>
        <taxon>Bacteroidota</taxon>
        <taxon>Flavobacteriia</taxon>
        <taxon>Flavobacteriales</taxon>
        <taxon>Flavobacteriaceae</taxon>
        <taxon>Flavobacterium</taxon>
    </lineage>
</organism>
<name>A0A0A2MV55_9FLAO</name>
<dbReference type="STRING" id="1121898.GCA_000422725_03318"/>
<feature type="chain" id="PRO_5002003827" description="TonB-dependent receptor" evidence="1">
    <location>
        <begin position="18"/>
        <end position="249"/>
    </location>
</feature>
<sequence length="249" mass="27699">MNKLLYLLLCITLPLMAQERKPLLGRVVAGTDAVANVFVINKKAGTETKTDDKGNFTLNAKVGDVLTVYSNRTEVRDFIINPIAFTDSPYVMAVKITAYELDEVVINDVGVTSESLGLVPKNQKRYTPAERRLKTASEFKPDFFLGYMPGIGIPTDAIINAISGRTKMLKKALTTERKEFAIDNINGLYTEQEIKDELQIPQEYVQGFIFYAAEDPGYVAALKAKNNHLAKLTIANLALKYIAIIKEDE</sequence>
<dbReference type="AlphaFoldDB" id="A0A0A2MV55"/>
<dbReference type="OrthoDB" id="1427655at2"/>
<feature type="signal peptide" evidence="1">
    <location>
        <begin position="1"/>
        <end position="17"/>
    </location>
</feature>
<dbReference type="Proteomes" id="UP000030111">
    <property type="component" value="Unassembled WGS sequence"/>
</dbReference>
<evidence type="ECO:0000313" key="3">
    <source>
        <dbReference type="Proteomes" id="UP000030111"/>
    </source>
</evidence>
<proteinExistence type="predicted"/>
<comment type="caution">
    <text evidence="2">The sequence shown here is derived from an EMBL/GenBank/DDBJ whole genome shotgun (WGS) entry which is preliminary data.</text>
</comment>
<evidence type="ECO:0000256" key="1">
    <source>
        <dbReference type="SAM" id="SignalP"/>
    </source>
</evidence>
<dbReference type="RefSeq" id="WP_026991292.1">
    <property type="nucleotide sequence ID" value="NZ_AUGP01000028.1"/>
</dbReference>
<evidence type="ECO:0008006" key="4">
    <source>
        <dbReference type="Google" id="ProtNLM"/>
    </source>
</evidence>
<dbReference type="eggNOG" id="ENOG5030Z4T">
    <property type="taxonomic scope" value="Bacteria"/>
</dbReference>
<keyword evidence="3" id="KW-1185">Reference proteome</keyword>
<dbReference type="EMBL" id="JRLY01000012">
    <property type="protein sequence ID" value="KGO92100.1"/>
    <property type="molecule type" value="Genomic_DNA"/>
</dbReference>
<keyword evidence="1" id="KW-0732">Signal</keyword>
<accession>A0A0A2MV55</accession>